<dbReference type="PANTHER" id="PTHR42885:SF1">
    <property type="entry name" value="THREONINE-PHOSPHATE DECARBOXYLASE"/>
    <property type="match status" value="1"/>
</dbReference>
<dbReference type="GO" id="GO:0003824">
    <property type="term" value="F:catalytic activity"/>
    <property type="evidence" value="ECO:0007669"/>
    <property type="project" value="UniProtKB-ARBA"/>
</dbReference>
<dbReference type="RefSeq" id="WP_092559915.1">
    <property type="nucleotide sequence ID" value="NZ_FOYZ01000004.1"/>
</dbReference>
<dbReference type="GO" id="GO:0030170">
    <property type="term" value="F:pyridoxal phosphate binding"/>
    <property type="evidence" value="ECO:0007669"/>
    <property type="project" value="InterPro"/>
</dbReference>
<evidence type="ECO:0000256" key="1">
    <source>
        <dbReference type="ARBA" id="ARBA00001933"/>
    </source>
</evidence>
<evidence type="ECO:0000256" key="2">
    <source>
        <dbReference type="ARBA" id="ARBA00022898"/>
    </source>
</evidence>
<evidence type="ECO:0000313" key="5">
    <source>
        <dbReference type="Proteomes" id="UP000199659"/>
    </source>
</evidence>
<sequence length="356" mass="40946">MYQHGGDIYHYQKILDFSTNVNLMGTPIGVIEALEKGARLCHQYPDTNCTQLRMAISEKENIPMPQIICGNGAADLIYALVLAVQPQKALLPVPSFFEYEQALNVVKCHINYFQTKKEKGFLLQEDFLEQITGDVELIFLCNPNNPTGHLIEAGLLDKIIEKCWQHNSLLVVDECFMDFVKKEECYSVKKKWKKYKNIFILKAFTKLYTMPGVRLGYGICQNEDLIKKMKEVCQPWSVSLLAQMAGVAALKETNYVRESMEVLNQERQYLFHEFRKLNLAVIGSKANYLFFSAEPDLYEKCLEKGILIRDCSNYRGLEKGYYRIAVKNHLENIEFIKVLKEVQGNGKINYDTGNDV</sequence>
<dbReference type="OrthoDB" id="9813612at2"/>
<proteinExistence type="predicted"/>
<reference evidence="4 5" key="1">
    <citation type="submission" date="2016-10" db="EMBL/GenBank/DDBJ databases">
        <authorList>
            <person name="de Groot N.N."/>
        </authorList>
    </citation>
    <scope>NUCLEOTIDE SEQUENCE [LARGE SCALE GENOMIC DNA]</scope>
    <source>
        <strain evidence="4 5">743A</strain>
    </source>
</reference>
<dbReference type="PANTHER" id="PTHR42885">
    <property type="entry name" value="HISTIDINOL-PHOSPHATE AMINOTRANSFERASE-RELATED"/>
    <property type="match status" value="1"/>
</dbReference>
<dbReference type="Pfam" id="PF00155">
    <property type="entry name" value="Aminotran_1_2"/>
    <property type="match status" value="1"/>
</dbReference>
<name>A0A1I6J0X8_9FIRM</name>
<keyword evidence="5" id="KW-1185">Reference proteome</keyword>
<dbReference type="Proteomes" id="UP000199659">
    <property type="component" value="Unassembled WGS sequence"/>
</dbReference>
<dbReference type="InterPro" id="IPR015421">
    <property type="entry name" value="PyrdxlP-dep_Trfase_major"/>
</dbReference>
<gene>
    <name evidence="4" type="ORF">SAMN05661086_01336</name>
</gene>
<dbReference type="InterPro" id="IPR015422">
    <property type="entry name" value="PyrdxlP-dep_Trfase_small"/>
</dbReference>
<evidence type="ECO:0000259" key="3">
    <source>
        <dbReference type="Pfam" id="PF00155"/>
    </source>
</evidence>
<organism evidence="4 5">
    <name type="scientific">Anaeromicropila populeti</name>
    <dbReference type="NCBI Taxonomy" id="37658"/>
    <lineage>
        <taxon>Bacteria</taxon>
        <taxon>Bacillati</taxon>
        <taxon>Bacillota</taxon>
        <taxon>Clostridia</taxon>
        <taxon>Lachnospirales</taxon>
        <taxon>Lachnospiraceae</taxon>
        <taxon>Anaeromicropila</taxon>
    </lineage>
</organism>
<keyword evidence="2" id="KW-0663">Pyridoxal phosphate</keyword>
<dbReference type="InterPro" id="IPR015424">
    <property type="entry name" value="PyrdxlP-dep_Trfase"/>
</dbReference>
<dbReference type="CDD" id="cd00609">
    <property type="entry name" value="AAT_like"/>
    <property type="match status" value="1"/>
</dbReference>
<protein>
    <submittedName>
        <fullName evidence="4">L-threonine O-3-phosphate decarboxylase</fullName>
    </submittedName>
</protein>
<comment type="cofactor">
    <cofactor evidence="1">
        <name>pyridoxal 5'-phosphate</name>
        <dbReference type="ChEBI" id="CHEBI:597326"/>
    </cofactor>
</comment>
<dbReference type="Gene3D" id="3.40.640.10">
    <property type="entry name" value="Type I PLP-dependent aspartate aminotransferase-like (Major domain)"/>
    <property type="match status" value="1"/>
</dbReference>
<dbReference type="AlphaFoldDB" id="A0A1I6J0X8"/>
<accession>A0A1I6J0X8</accession>
<dbReference type="SUPFAM" id="SSF53383">
    <property type="entry name" value="PLP-dependent transferases"/>
    <property type="match status" value="1"/>
</dbReference>
<dbReference type="EMBL" id="FOYZ01000004">
    <property type="protein sequence ID" value="SFR72662.1"/>
    <property type="molecule type" value="Genomic_DNA"/>
</dbReference>
<dbReference type="InterPro" id="IPR004839">
    <property type="entry name" value="Aminotransferase_I/II_large"/>
</dbReference>
<dbReference type="STRING" id="37658.SAMN05661086_01336"/>
<feature type="domain" description="Aminotransferase class I/classII large" evidence="3">
    <location>
        <begin position="13"/>
        <end position="326"/>
    </location>
</feature>
<dbReference type="Gene3D" id="3.90.1150.10">
    <property type="entry name" value="Aspartate Aminotransferase, domain 1"/>
    <property type="match status" value="1"/>
</dbReference>
<evidence type="ECO:0000313" key="4">
    <source>
        <dbReference type="EMBL" id="SFR72662.1"/>
    </source>
</evidence>